<dbReference type="SUPFAM" id="SSF48208">
    <property type="entry name" value="Six-hairpin glycosidases"/>
    <property type="match status" value="1"/>
</dbReference>
<dbReference type="EMBL" id="VIWT01000002">
    <property type="protein sequence ID" value="TWF91148.1"/>
    <property type="molecule type" value="Genomic_DNA"/>
</dbReference>
<accession>A0A561TVL4</accession>
<dbReference type="PANTHER" id="PTHR31084">
    <property type="entry name" value="ALPHA-L-FUCOSIDASE 2"/>
    <property type="match status" value="1"/>
</dbReference>
<protein>
    <submittedName>
        <fullName evidence="4">Alpha-L-fucosidase 2</fullName>
    </submittedName>
</protein>
<dbReference type="PANTHER" id="PTHR31084:SF0">
    <property type="entry name" value="ALPHA-L-FUCOSIDASE 2"/>
    <property type="match status" value="1"/>
</dbReference>
<evidence type="ECO:0000313" key="5">
    <source>
        <dbReference type="Proteomes" id="UP000317940"/>
    </source>
</evidence>
<dbReference type="Pfam" id="PF22124">
    <property type="entry name" value="Glyco_hydro_95_cat"/>
    <property type="match status" value="1"/>
</dbReference>
<dbReference type="InterPro" id="IPR013780">
    <property type="entry name" value="Glyco_hydro_b"/>
</dbReference>
<dbReference type="Gene3D" id="2.70.98.50">
    <property type="entry name" value="putative glycoside hydrolase family protein from bacillus halodurans"/>
    <property type="match status" value="1"/>
</dbReference>
<evidence type="ECO:0000259" key="2">
    <source>
        <dbReference type="Pfam" id="PF21307"/>
    </source>
</evidence>
<dbReference type="InterPro" id="IPR049053">
    <property type="entry name" value="AFCA-like_C"/>
</dbReference>
<dbReference type="InterPro" id="IPR012341">
    <property type="entry name" value="6hp_glycosidase-like_sf"/>
</dbReference>
<dbReference type="PIRSF" id="PIRSF007663">
    <property type="entry name" value="UCP007663"/>
    <property type="match status" value="1"/>
</dbReference>
<dbReference type="Pfam" id="PF21307">
    <property type="entry name" value="Glyco_hydro_95_C"/>
    <property type="match status" value="1"/>
</dbReference>
<keyword evidence="5" id="KW-1185">Reference proteome</keyword>
<dbReference type="Gene3D" id="1.50.10.10">
    <property type="match status" value="1"/>
</dbReference>
<feature type="domain" description="Alpha fucosidase A-like C-terminal" evidence="2">
    <location>
        <begin position="696"/>
        <end position="781"/>
    </location>
</feature>
<dbReference type="RefSeq" id="WP_246213931.1">
    <property type="nucleotide sequence ID" value="NZ_BAAAMZ010000002.1"/>
</dbReference>
<sequence length="792" mass="85633">MLTDHQQTPTEQLWYRRPAEDLLQALPLGNGRLGALAHGGVHAERIELNADTLWSGGPGPRDRAGGAAHLPALRAAVLDDRDYARAEAIALEHFQGPDTEAYQPLGALLLTFPGVEQDQADDYRRALDLDRAVHTVSFTAGGVRHLRESFVSAPAGVLAVRLTADTPGALSFRVGFTTPHQGACTTADAEHGLAIHGRAPVRLPSGPDESAVYQADEGTGFAAALRVRTVNGRVAVAEEGIEVTGADEAVLLIAVGTGFRGWQQRPEGAETALAEARRWLEQAEGKDYDELLADHVTDHQRLFGAAGLRLHGAEQAAEQPTDERLAAANAGGDDPGLAALLFAYGRYLLIASSRPGTQPANLQGIWNTFVTPPWNCDWTSNINLQMNYWLAESTGLAQCHEPLFDLVTDLAEAGQGTARAYYDAPGWTCHHNVDIWRATNPVLGKPMWFAWPMAGPWLAAHLWDHHLFHGDRAFLADRAYPVMREAARFLTHLLVEDADGTLLTCPSTSPEHQFRLADGSMAAVSAGSTMDYWLTAELFDTTVAAARELDVDHEFAAELTGLRARLRPPAMGTDGRLLEWWEDLPDEDPGHRHLSHLYGLYPGSAIDPLGDTTLLDPARLALDRRLEHGGGGTGWSLAWVAALAARLGDGALAGHAVERLLATSIAPNLFDLHPPQLFQIDGNFGITAAIAEMLLQSHNGVLRLLPALPPSWPDGEVHGLRARGGVTVDLMWRQGRLVTVELRAKRTGVVELCLPEGVLVAEHVPGDDGRYRIQVAAGERYRLAITSSVEAI</sequence>
<dbReference type="InterPro" id="IPR027414">
    <property type="entry name" value="GH95_N_dom"/>
</dbReference>
<dbReference type="AlphaFoldDB" id="A0A561TVL4"/>
<dbReference type="GO" id="GO:0004560">
    <property type="term" value="F:alpha-L-fucosidase activity"/>
    <property type="evidence" value="ECO:0007669"/>
    <property type="project" value="InterPro"/>
</dbReference>
<organism evidence="4 5">
    <name type="scientific">Kitasatospora viridis</name>
    <dbReference type="NCBI Taxonomy" id="281105"/>
    <lineage>
        <taxon>Bacteria</taxon>
        <taxon>Bacillati</taxon>
        <taxon>Actinomycetota</taxon>
        <taxon>Actinomycetes</taxon>
        <taxon>Kitasatosporales</taxon>
        <taxon>Streptomycetaceae</taxon>
        <taxon>Kitasatospora</taxon>
    </lineage>
</organism>
<feature type="domain" description="Glycosyl hydrolase family 95 catalytic" evidence="3">
    <location>
        <begin position="288"/>
        <end position="694"/>
    </location>
</feature>
<dbReference type="Proteomes" id="UP000317940">
    <property type="component" value="Unassembled WGS sequence"/>
</dbReference>
<dbReference type="InterPro" id="IPR016518">
    <property type="entry name" value="Alpha-L-fucosidase"/>
</dbReference>
<evidence type="ECO:0000259" key="3">
    <source>
        <dbReference type="Pfam" id="PF22124"/>
    </source>
</evidence>
<evidence type="ECO:0000313" key="4">
    <source>
        <dbReference type="EMBL" id="TWF91148.1"/>
    </source>
</evidence>
<dbReference type="Gene3D" id="2.60.40.1180">
    <property type="entry name" value="Golgi alpha-mannosidase II"/>
    <property type="match status" value="1"/>
</dbReference>
<comment type="caution">
    <text evidence="4">The sequence shown here is derived from an EMBL/GenBank/DDBJ whole genome shotgun (WGS) entry which is preliminary data.</text>
</comment>
<evidence type="ECO:0000259" key="1">
    <source>
        <dbReference type="Pfam" id="PF14498"/>
    </source>
</evidence>
<dbReference type="InterPro" id="IPR008928">
    <property type="entry name" value="6-hairpin_glycosidase_sf"/>
</dbReference>
<dbReference type="Pfam" id="PF14498">
    <property type="entry name" value="Glyco_hyd_65N_2"/>
    <property type="match status" value="1"/>
</dbReference>
<gene>
    <name evidence="4" type="ORF">FHX73_12260</name>
</gene>
<proteinExistence type="predicted"/>
<reference evidence="4 5" key="1">
    <citation type="submission" date="2019-06" db="EMBL/GenBank/DDBJ databases">
        <title>Sequencing the genomes of 1000 actinobacteria strains.</title>
        <authorList>
            <person name="Klenk H.-P."/>
        </authorList>
    </citation>
    <scope>NUCLEOTIDE SEQUENCE [LARGE SCALE GENOMIC DNA]</scope>
    <source>
        <strain evidence="4 5">DSM 44826</strain>
    </source>
</reference>
<dbReference type="GO" id="GO:0005975">
    <property type="term" value="P:carbohydrate metabolic process"/>
    <property type="evidence" value="ECO:0007669"/>
    <property type="project" value="InterPro"/>
</dbReference>
<feature type="domain" description="Glycosyl hydrolase family 95 N-terminal" evidence="1">
    <location>
        <begin position="13"/>
        <end position="261"/>
    </location>
</feature>
<dbReference type="InterPro" id="IPR054363">
    <property type="entry name" value="GH95_cat"/>
</dbReference>
<name>A0A561TVL4_9ACTN</name>